<gene>
    <name evidence="2" type="ORF">BJN34_36405</name>
</gene>
<dbReference type="PRINTS" id="PR00111">
    <property type="entry name" value="ABHYDROLASE"/>
</dbReference>
<organism evidence="2 3">
    <name type="scientific">Cupriavidus necator</name>
    <name type="common">Alcaligenes eutrophus</name>
    <name type="synonym">Ralstonia eutropha</name>
    <dbReference type="NCBI Taxonomy" id="106590"/>
    <lineage>
        <taxon>Bacteria</taxon>
        <taxon>Pseudomonadati</taxon>
        <taxon>Pseudomonadota</taxon>
        <taxon>Betaproteobacteria</taxon>
        <taxon>Burkholderiales</taxon>
        <taxon>Burkholderiaceae</taxon>
        <taxon>Cupriavidus</taxon>
    </lineage>
</organism>
<evidence type="ECO:0000313" key="3">
    <source>
        <dbReference type="Proteomes" id="UP000189627"/>
    </source>
</evidence>
<evidence type="ECO:0000313" key="2">
    <source>
        <dbReference type="EMBL" id="AQV99360.1"/>
    </source>
</evidence>
<reference evidence="3" key="1">
    <citation type="submission" date="2017-02" db="EMBL/GenBank/DDBJ databases">
        <title>Complete genome sequence of Cupriavidus necator strain NH9, a 3-chlorobenzoate degrader.</title>
        <authorList>
            <person name="Moriuchi R."/>
            <person name="Dohra H."/>
            <person name="Ogawa N."/>
        </authorList>
    </citation>
    <scope>NUCLEOTIDE SEQUENCE [LARGE SCALE GENOMIC DNA]</scope>
    <source>
        <strain evidence="3">NH9</strain>
        <plasmid evidence="3">penh92</plasmid>
    </source>
</reference>
<name>A0A1U9V341_CUPNE</name>
<accession>A0A1U9V341</accession>
<dbReference type="SUPFAM" id="SSF53474">
    <property type="entry name" value="alpha/beta-Hydrolases"/>
    <property type="match status" value="1"/>
</dbReference>
<dbReference type="InterPro" id="IPR000073">
    <property type="entry name" value="AB_hydrolase_1"/>
</dbReference>
<protein>
    <recommendedName>
        <fullName evidence="1">AB hydrolase-1 domain-containing protein</fullName>
    </recommendedName>
</protein>
<sequence length="264" mass="28243">MTETRLPDYSVTGDGDTTVFLLHGAFGAKDYWRDQTAALVANGYRVVAWDAPGYGLSPLPDPFNVDAAAAALARLIDAVGGRRNVLLGHSMGGMIAQAAFDLRRERIHGLVLSATSAAFGKSEGEWQQKFVRDRVAPLDAGRTIAEFGPGMLCRMMAPGAAGPGVARVIDVVSAMRPETFRAAIHAIVGFDGRHILPRMQVPVLCIAGEHDLSAAPPAVMEKLAARLPQGEFVCMAGVGHFAWAEQPEAFNGHLLDFLQRRIGD</sequence>
<dbReference type="PANTHER" id="PTHR43798:SF33">
    <property type="entry name" value="HYDROLASE, PUTATIVE (AFU_ORTHOLOGUE AFUA_2G14860)-RELATED"/>
    <property type="match status" value="1"/>
</dbReference>
<evidence type="ECO:0000259" key="1">
    <source>
        <dbReference type="Pfam" id="PF12697"/>
    </source>
</evidence>
<dbReference type="EMBL" id="CP017759">
    <property type="protein sequence ID" value="AQV99360.1"/>
    <property type="molecule type" value="Genomic_DNA"/>
</dbReference>
<dbReference type="PANTHER" id="PTHR43798">
    <property type="entry name" value="MONOACYLGLYCEROL LIPASE"/>
    <property type="match status" value="1"/>
</dbReference>
<dbReference type="InterPro" id="IPR000639">
    <property type="entry name" value="Epox_hydrolase-like"/>
</dbReference>
<dbReference type="Proteomes" id="UP000189627">
    <property type="component" value="Plasmid pENH92"/>
</dbReference>
<proteinExistence type="predicted"/>
<dbReference type="Pfam" id="PF12697">
    <property type="entry name" value="Abhydrolase_6"/>
    <property type="match status" value="1"/>
</dbReference>
<dbReference type="GO" id="GO:0016020">
    <property type="term" value="C:membrane"/>
    <property type="evidence" value="ECO:0007669"/>
    <property type="project" value="TreeGrafter"/>
</dbReference>
<dbReference type="Gene3D" id="3.40.50.1820">
    <property type="entry name" value="alpha/beta hydrolase"/>
    <property type="match status" value="1"/>
</dbReference>
<dbReference type="RefSeq" id="WP_078201761.1">
    <property type="nucleotide sequence ID" value="NZ_CP017759.1"/>
</dbReference>
<feature type="domain" description="AB hydrolase-1" evidence="1">
    <location>
        <begin position="19"/>
        <end position="251"/>
    </location>
</feature>
<dbReference type="AlphaFoldDB" id="A0A1U9V341"/>
<dbReference type="PRINTS" id="PR00412">
    <property type="entry name" value="EPOXHYDRLASE"/>
</dbReference>
<dbReference type="KEGG" id="cuh:BJN34_36405"/>
<dbReference type="GO" id="GO:0003824">
    <property type="term" value="F:catalytic activity"/>
    <property type="evidence" value="ECO:0007669"/>
    <property type="project" value="InterPro"/>
</dbReference>
<keyword evidence="2" id="KW-0614">Plasmid</keyword>
<dbReference type="InterPro" id="IPR050266">
    <property type="entry name" value="AB_hydrolase_sf"/>
</dbReference>
<dbReference type="InterPro" id="IPR029058">
    <property type="entry name" value="AB_hydrolase_fold"/>
</dbReference>
<geneLocation type="plasmid" evidence="3">
    <name>penh92</name>
</geneLocation>